<reference evidence="4" key="1">
    <citation type="submission" date="2014-07" db="EMBL/GenBank/DDBJ databases">
        <authorList>
            <person name="Martin A.A"/>
            <person name="De Silva N."/>
        </authorList>
    </citation>
    <scope>NUCLEOTIDE SEQUENCE</scope>
</reference>
<feature type="compositionally biased region" description="Basic and acidic residues" evidence="1">
    <location>
        <begin position="435"/>
        <end position="446"/>
    </location>
</feature>
<dbReference type="PANTHER" id="PTHR31967:SF14">
    <property type="entry name" value="GROUND-LIKE DOMAIN-CONTAINING PROTEIN"/>
    <property type="match status" value="1"/>
</dbReference>
<protein>
    <submittedName>
        <fullName evidence="5">Ground-like domain-containing protein</fullName>
    </submittedName>
</protein>
<evidence type="ECO:0000256" key="1">
    <source>
        <dbReference type="SAM" id="MobiDB-lite"/>
    </source>
</evidence>
<dbReference type="Pfam" id="PF04155">
    <property type="entry name" value="Ground-like"/>
    <property type="match status" value="1"/>
</dbReference>
<organism evidence="4 5">
    <name type="scientific">Strongyloides venezuelensis</name>
    <name type="common">Threadworm</name>
    <dbReference type="NCBI Taxonomy" id="75913"/>
    <lineage>
        <taxon>Eukaryota</taxon>
        <taxon>Metazoa</taxon>
        <taxon>Ecdysozoa</taxon>
        <taxon>Nematoda</taxon>
        <taxon>Chromadorea</taxon>
        <taxon>Rhabditida</taxon>
        <taxon>Tylenchina</taxon>
        <taxon>Panagrolaimomorpha</taxon>
        <taxon>Strongyloidoidea</taxon>
        <taxon>Strongyloididae</taxon>
        <taxon>Strongyloides</taxon>
    </lineage>
</organism>
<feature type="compositionally biased region" description="Polar residues" evidence="1">
    <location>
        <begin position="330"/>
        <end position="361"/>
    </location>
</feature>
<dbReference type="Proteomes" id="UP000035680">
    <property type="component" value="Unassembled WGS sequence"/>
</dbReference>
<reference evidence="5" key="2">
    <citation type="submission" date="2015-08" db="UniProtKB">
        <authorList>
            <consortium name="WormBaseParasite"/>
        </authorList>
    </citation>
    <scope>IDENTIFICATION</scope>
</reference>
<feature type="compositionally biased region" description="Polar residues" evidence="1">
    <location>
        <begin position="263"/>
        <end position="277"/>
    </location>
</feature>
<evidence type="ECO:0000256" key="2">
    <source>
        <dbReference type="SAM" id="SignalP"/>
    </source>
</evidence>
<name>A0A0K0EZZ5_STRVS</name>
<evidence type="ECO:0000313" key="5">
    <source>
        <dbReference type="WBParaSite" id="SVE_0210500.1"/>
    </source>
</evidence>
<dbReference type="AlphaFoldDB" id="A0A0K0EZZ5"/>
<proteinExistence type="predicted"/>
<evidence type="ECO:0000313" key="4">
    <source>
        <dbReference type="Proteomes" id="UP000035680"/>
    </source>
</evidence>
<keyword evidence="2" id="KW-0732">Signal</keyword>
<dbReference type="STRING" id="75913.A0A0K0EZZ5"/>
<feature type="chain" id="PRO_5005328916" evidence="2">
    <location>
        <begin position="21"/>
        <end position="762"/>
    </location>
</feature>
<feature type="domain" description="Ground-like" evidence="3">
    <location>
        <begin position="671"/>
        <end position="751"/>
    </location>
</feature>
<accession>A0A0K0EZZ5</accession>
<feature type="compositionally biased region" description="Polar residues" evidence="1">
    <location>
        <begin position="302"/>
        <end position="322"/>
    </location>
</feature>
<evidence type="ECO:0000259" key="3">
    <source>
        <dbReference type="Pfam" id="PF04155"/>
    </source>
</evidence>
<feature type="compositionally biased region" description="Basic residues" evidence="1">
    <location>
        <begin position="178"/>
        <end position="189"/>
    </location>
</feature>
<feature type="signal peptide" evidence="2">
    <location>
        <begin position="1"/>
        <end position="20"/>
    </location>
</feature>
<keyword evidence="4" id="KW-1185">Reference proteome</keyword>
<dbReference type="WBParaSite" id="SVE_0210500.1">
    <property type="protein sequence ID" value="SVE_0210500.1"/>
    <property type="gene ID" value="SVE_0210500"/>
</dbReference>
<feature type="region of interest" description="Disordered" evidence="1">
    <location>
        <begin position="263"/>
        <end position="446"/>
    </location>
</feature>
<feature type="region of interest" description="Disordered" evidence="1">
    <location>
        <begin position="173"/>
        <end position="199"/>
    </location>
</feature>
<sequence>MKLLFSIFLIVFSNFFVTFSVQKSHSKREAIVISLKENEENKMLNKVWIPGKVGPGYGSPALIERKDDDNNDYQGQNNNAIKPGKVGPGYRSPVLIERKEDDDNDYQGKNVNAIKSGKVSKGESKTLKWNNVEVYEEDSRNIYSGASSPSNKKENKMNNNESYVFTSHRPAVVSPVKGNKKPKIRKPKKPTTTTTMNPNTVLPVKAMTYDPEINEAIYEPKVDGRIIDKSFYEATDGNNAYTSDKDSSYQSEIVHYRVKGKSDVSSRISQTKTSSKYNMVEESNGYEESNRSNVVEGKKTPSKVTSSSGKQINRNYESQGNVYTDEGEENQYTARGGNSNTGKTYKSNTKITNKTRPSNRIPSPKSEPTDETNYESPSHGKEGYSPTEAKAYKQTVGKQKILKQPQVKVVPSTMNRERESYEDEERYVVQEGSEAPERTKYKEKEKLEYTGGEGKTVSKVYEPVSEEEFKVVEEGRPEYKEKYEYHLDEENRKEGEKEPTAPYGEFDKLKKPVQVIPEMEYGKKEEGVVPSATARIPEIVTPSKVSKESQPTTRPRTRPAIESTVITTPTVTESTITRQTVRPIMKGIEDKPTKAPLIIEEKFGVEPTTVKLEKEAPSMGRSREITITTIFRTNETNLQASKGGEGITDENVDQFFHFNEKNCYSTARSLLCCNKNLDRLIEGVMDDIYVSKKVHPCNFRVMVKMLNKKLENDFKLPFEIIMGPTNFGARSHFRDDLFCKKFINDIFVLVYGTPEEYPVDIN</sequence>
<dbReference type="PANTHER" id="PTHR31967">
    <property type="entry name" value="GROUNDHOG (HEDGEHOG-LIKE FAMILY)-RELATED"/>
    <property type="match status" value="1"/>
</dbReference>
<feature type="region of interest" description="Disordered" evidence="1">
    <location>
        <begin position="65"/>
        <end position="89"/>
    </location>
</feature>
<dbReference type="InterPro" id="IPR007284">
    <property type="entry name" value="Ground-like_dom"/>
</dbReference>
<feature type="compositionally biased region" description="Low complexity" evidence="1">
    <location>
        <begin position="190"/>
        <end position="199"/>
    </location>
</feature>